<protein>
    <recommendedName>
        <fullName evidence="2">LA2681-like HEPN domain-containing protein</fullName>
    </recommendedName>
</protein>
<dbReference type="RefSeq" id="WP_015068664.1">
    <property type="nucleotide sequence ID" value="NZ_CAKMLI010000003.1"/>
</dbReference>
<name>A0AAC9AEH9_9ALTE</name>
<dbReference type="InterPro" id="IPR040826">
    <property type="entry name" value="HEPN_LA2681"/>
</dbReference>
<dbReference type="Proteomes" id="UP000061468">
    <property type="component" value="Plasmid pAMEDUM8_300"/>
</dbReference>
<dbReference type="Gene3D" id="1.25.40.10">
    <property type="entry name" value="Tetratricopeptide repeat domain"/>
    <property type="match status" value="1"/>
</dbReference>
<evidence type="ECO:0000256" key="1">
    <source>
        <dbReference type="PROSITE-ProRule" id="PRU00339"/>
    </source>
</evidence>
<dbReference type="SUPFAM" id="SSF48452">
    <property type="entry name" value="TPR-like"/>
    <property type="match status" value="1"/>
</dbReference>
<reference evidence="3 4" key="1">
    <citation type="submission" date="2015-12" db="EMBL/GenBank/DDBJ databases">
        <title>Intraspecies pangenome expansion in the marine bacterium Alteromonas.</title>
        <authorList>
            <person name="Lopez-Perez M."/>
            <person name="Rodriguez-Valera F."/>
        </authorList>
    </citation>
    <scope>NUCLEOTIDE SEQUENCE [LARGE SCALE GENOMIC DNA]</scope>
    <source>
        <strain evidence="3 4">UM8</strain>
        <plasmid evidence="3 4">pAMEDUM8_300</plasmid>
    </source>
</reference>
<feature type="repeat" description="TPR" evidence="1">
    <location>
        <begin position="127"/>
        <end position="160"/>
    </location>
</feature>
<proteinExistence type="predicted"/>
<keyword evidence="3" id="KW-0614">Plasmid</keyword>
<dbReference type="Pfam" id="PF18733">
    <property type="entry name" value="HEPN_LA2681"/>
    <property type="match status" value="1"/>
</dbReference>
<dbReference type="EMBL" id="CP013929">
    <property type="protein sequence ID" value="AMJ80842.1"/>
    <property type="molecule type" value="Genomic_DNA"/>
</dbReference>
<gene>
    <name evidence="3" type="ORF">AV942_20915</name>
</gene>
<evidence type="ECO:0000313" key="3">
    <source>
        <dbReference type="EMBL" id="AMJ80842.1"/>
    </source>
</evidence>
<dbReference type="PROSITE" id="PS50005">
    <property type="entry name" value="TPR"/>
    <property type="match status" value="1"/>
</dbReference>
<feature type="domain" description="LA2681-like HEPN" evidence="2">
    <location>
        <begin position="278"/>
        <end position="472"/>
    </location>
</feature>
<dbReference type="InterPro" id="IPR011990">
    <property type="entry name" value="TPR-like_helical_dom_sf"/>
</dbReference>
<organism evidence="3 4">
    <name type="scientific">Alteromonas mediterranea</name>
    <dbReference type="NCBI Taxonomy" id="314275"/>
    <lineage>
        <taxon>Bacteria</taxon>
        <taxon>Pseudomonadati</taxon>
        <taxon>Pseudomonadota</taxon>
        <taxon>Gammaproteobacteria</taxon>
        <taxon>Alteromonadales</taxon>
        <taxon>Alteromonadaceae</taxon>
        <taxon>Alteromonas/Salinimonas group</taxon>
        <taxon>Alteromonas</taxon>
    </lineage>
</organism>
<evidence type="ECO:0000313" key="4">
    <source>
        <dbReference type="Proteomes" id="UP000061468"/>
    </source>
</evidence>
<accession>A0AAC9AEH9</accession>
<dbReference type="InterPro" id="IPR019734">
    <property type="entry name" value="TPR_rpt"/>
</dbReference>
<keyword evidence="1" id="KW-0802">TPR repeat</keyword>
<sequence length="504" mass="56702">MDFNEAKSILNGLLEDNPTTAIREAKKLGGDPNFLLLKGAILIDAGAATKSHEGVKEGVEVMGYVSSILPDDQSILYNLANGYHALATTLVLKCPEWYQVTYEYRLKARQLFYGVGCYDKTSKEIKTQSFTNLGNLLWSSYRWVEAYDAYKQAMLVDPRNGTASAGALKILRYAYSNNMGNEDLLVSEIESLATHVRANIESIAKYSGRAAVKGILEEIKDIPNGDCTSPQKPKDAYENFVLRHSLTLSPSIQRYAHEKERWDELNIYSVILPRGSEYQVPEVFAMFNVMKADYILARKLLFDGVEDKQTETGSYADTLDYANYGVRSSLLTLAQRASLDLLDKIAVASLSFFNIENARRASFKTAWYKSSKSNRNTYRPEVEEEIVKGNTALLAITEIANDLSESTGFLKSKQDVRNSSTHRFTVLHDLGVARTESSGCIEHMDERKFISETIETLKLARSALIYFVQMIDIHTERFQVENEGLICTLDVPSHEYIRHGEGEK</sequence>
<geneLocation type="plasmid" evidence="3 4">
    <name>pAMEDUM8_300</name>
</geneLocation>
<evidence type="ECO:0000259" key="2">
    <source>
        <dbReference type="Pfam" id="PF18733"/>
    </source>
</evidence>
<dbReference type="AlphaFoldDB" id="A0AAC9AEH9"/>